<dbReference type="Proteomes" id="UP000747542">
    <property type="component" value="Unassembled WGS sequence"/>
</dbReference>
<keyword evidence="3" id="KW-1185">Reference proteome</keyword>
<gene>
    <name evidence="2" type="primary">Nxf1-L1</name>
    <name evidence="2" type="ORF">Hamer_G001583</name>
</gene>
<comment type="caution">
    <text evidence="2">The sequence shown here is derived from an EMBL/GenBank/DDBJ whole genome shotgun (WGS) entry which is preliminary data.</text>
</comment>
<organism evidence="2 3">
    <name type="scientific">Homarus americanus</name>
    <name type="common">American lobster</name>
    <dbReference type="NCBI Taxonomy" id="6706"/>
    <lineage>
        <taxon>Eukaryota</taxon>
        <taxon>Metazoa</taxon>
        <taxon>Ecdysozoa</taxon>
        <taxon>Arthropoda</taxon>
        <taxon>Crustacea</taxon>
        <taxon>Multicrustacea</taxon>
        <taxon>Malacostraca</taxon>
        <taxon>Eumalacostraca</taxon>
        <taxon>Eucarida</taxon>
        <taxon>Decapoda</taxon>
        <taxon>Pleocyemata</taxon>
        <taxon>Astacidea</taxon>
        <taxon>Nephropoidea</taxon>
        <taxon>Nephropidae</taxon>
        <taxon>Homarus</taxon>
    </lineage>
</organism>
<dbReference type="AlphaFoldDB" id="A0A8J5JL55"/>
<dbReference type="GO" id="GO:0003723">
    <property type="term" value="F:RNA binding"/>
    <property type="evidence" value="ECO:0007669"/>
    <property type="project" value="TreeGrafter"/>
</dbReference>
<reference evidence="2" key="1">
    <citation type="journal article" date="2021" name="Sci. Adv.">
        <title>The American lobster genome reveals insights on longevity, neural, and immune adaptations.</title>
        <authorList>
            <person name="Polinski J.M."/>
            <person name="Zimin A.V."/>
            <person name="Clark K.F."/>
            <person name="Kohn A.B."/>
            <person name="Sadowski N."/>
            <person name="Timp W."/>
            <person name="Ptitsyn A."/>
            <person name="Khanna P."/>
            <person name="Romanova D.Y."/>
            <person name="Williams P."/>
            <person name="Greenwood S.J."/>
            <person name="Moroz L.L."/>
            <person name="Walt D.R."/>
            <person name="Bodnar A.G."/>
        </authorList>
    </citation>
    <scope>NUCLEOTIDE SEQUENCE</scope>
    <source>
        <strain evidence="2">GMGI-L3</strain>
    </source>
</reference>
<feature type="domain" description="NXF1/2/3/5-like leucine-rich repeat" evidence="1">
    <location>
        <begin position="124"/>
        <end position="183"/>
    </location>
</feature>
<dbReference type="PANTHER" id="PTHR10662:SF22">
    <property type="entry name" value="NUCLEAR RNA EXPORT FACTOR 1"/>
    <property type="match status" value="1"/>
</dbReference>
<name>A0A8J5JL55_HOMAM</name>
<evidence type="ECO:0000313" key="3">
    <source>
        <dbReference type="Proteomes" id="UP000747542"/>
    </source>
</evidence>
<dbReference type="GO" id="GO:0016973">
    <property type="term" value="P:poly(A)+ mRNA export from nucleus"/>
    <property type="evidence" value="ECO:0007669"/>
    <property type="project" value="TreeGrafter"/>
</dbReference>
<dbReference type="InterPro" id="IPR030217">
    <property type="entry name" value="NXF_fam"/>
</dbReference>
<evidence type="ECO:0000313" key="2">
    <source>
        <dbReference type="EMBL" id="KAG7160362.1"/>
    </source>
</evidence>
<dbReference type="Gene3D" id="3.80.10.10">
    <property type="entry name" value="Ribonuclease Inhibitor"/>
    <property type="match status" value="1"/>
</dbReference>
<proteinExistence type="predicted"/>
<dbReference type="PANTHER" id="PTHR10662">
    <property type="entry name" value="NUCLEAR RNA EXPORT FACTOR"/>
    <property type="match status" value="1"/>
</dbReference>
<dbReference type="GO" id="GO:0005634">
    <property type="term" value="C:nucleus"/>
    <property type="evidence" value="ECO:0007669"/>
    <property type="project" value="TreeGrafter"/>
</dbReference>
<protein>
    <submittedName>
        <fullName evidence="2">Nuclear RNA export factor 1-like 1</fullName>
    </submittedName>
</protein>
<dbReference type="Pfam" id="PF24048">
    <property type="entry name" value="LRR_NXF1-5"/>
    <property type="match status" value="1"/>
</dbReference>
<sequence length="235" mass="26590">MRLVLTIMGRRKSRQKVHKQGELFAVHDEMMALDIGSGERPKSAKQSSKLRKKIKKQLKREMKQMEQMGKHEANEPAAAAIAGLNKRIQGSDGSRLKISALKSIVPDLVLNSDQLQVLREVMSRRFNPTACLLDLTDLHHDPVLLEKDILVPVCSPVVMKQVLRLIKENVPQLKALNLSKNHLRVVPLETAKETNFVNNSLRCVRRTLHHIAKHIRTSSRIATRAQSHVPTPTRT</sequence>
<dbReference type="InterPro" id="IPR032675">
    <property type="entry name" value="LRR_dom_sf"/>
</dbReference>
<dbReference type="InterPro" id="IPR057125">
    <property type="entry name" value="NXF1/2/3/5-like_LRR"/>
</dbReference>
<dbReference type="EMBL" id="JAHLQT010031306">
    <property type="protein sequence ID" value="KAG7160362.1"/>
    <property type="molecule type" value="Genomic_DNA"/>
</dbReference>
<evidence type="ECO:0000259" key="1">
    <source>
        <dbReference type="Pfam" id="PF24048"/>
    </source>
</evidence>
<accession>A0A8J5JL55</accession>